<evidence type="ECO:0000313" key="7">
    <source>
        <dbReference type="Proteomes" id="UP000569329"/>
    </source>
</evidence>
<dbReference type="InterPro" id="IPR051554">
    <property type="entry name" value="Acetyltransferase_Eis"/>
</dbReference>
<name>A0A839DWF2_9PSEU</name>
<dbReference type="InterPro" id="IPR022902">
    <property type="entry name" value="NAcTrfase_Eis"/>
</dbReference>
<evidence type="ECO:0000256" key="4">
    <source>
        <dbReference type="HAMAP-Rule" id="MF_01812"/>
    </source>
</evidence>
<keyword evidence="7" id="KW-1185">Reference proteome</keyword>
<reference evidence="6 7" key="1">
    <citation type="submission" date="2020-07" db="EMBL/GenBank/DDBJ databases">
        <title>Sequencing the genomes of 1000 actinobacteria strains.</title>
        <authorList>
            <person name="Klenk H.-P."/>
        </authorList>
    </citation>
    <scope>NUCLEOTIDE SEQUENCE [LARGE SCALE GENOMIC DNA]</scope>
    <source>
        <strain evidence="6 7">DSM 45975</strain>
    </source>
</reference>
<dbReference type="NCBIfam" id="NF002367">
    <property type="entry name" value="PRK01346.1-4"/>
    <property type="match status" value="1"/>
</dbReference>
<dbReference type="InterPro" id="IPR041380">
    <property type="entry name" value="Acetyltransf_17"/>
</dbReference>
<dbReference type="RefSeq" id="WP_182544550.1">
    <property type="nucleotide sequence ID" value="NZ_JACGWZ010000003.1"/>
</dbReference>
<dbReference type="Proteomes" id="UP000569329">
    <property type="component" value="Unassembled WGS sequence"/>
</dbReference>
<dbReference type="InterPro" id="IPR016181">
    <property type="entry name" value="Acyl_CoA_acyltransferase"/>
</dbReference>
<dbReference type="GO" id="GO:0034069">
    <property type="term" value="F:aminoglycoside N-acetyltransferase activity"/>
    <property type="evidence" value="ECO:0007669"/>
    <property type="project" value="TreeGrafter"/>
</dbReference>
<dbReference type="SUPFAM" id="SSF55718">
    <property type="entry name" value="SCP-like"/>
    <property type="match status" value="1"/>
</dbReference>
<comment type="caution">
    <text evidence="6">The sequence shown here is derived from an EMBL/GenBank/DDBJ whole genome shotgun (WGS) entry which is preliminary data.</text>
</comment>
<protein>
    <submittedName>
        <fullName evidence="6">Putative acetyltransferase</fullName>
    </submittedName>
</protein>
<feature type="active site" description="Proton acceptor; via carboxylate" evidence="4">
    <location>
        <position position="407"/>
    </location>
</feature>
<evidence type="ECO:0000256" key="1">
    <source>
        <dbReference type="ARBA" id="ARBA00009213"/>
    </source>
</evidence>
<comment type="similarity">
    <text evidence="1 4">Belongs to the acetyltransferase Eis family.</text>
</comment>
<evidence type="ECO:0000259" key="5">
    <source>
        <dbReference type="PROSITE" id="PS51186"/>
    </source>
</evidence>
<dbReference type="InterPro" id="IPR036527">
    <property type="entry name" value="SCP2_sterol-bd_dom_sf"/>
</dbReference>
<accession>A0A839DWF2</accession>
<dbReference type="AlphaFoldDB" id="A0A839DWF2"/>
<dbReference type="Pfam" id="PF17668">
    <property type="entry name" value="Acetyltransf_17"/>
    <property type="match status" value="1"/>
</dbReference>
<keyword evidence="2 4" id="KW-0808">Transferase</keyword>
<dbReference type="InterPro" id="IPR000182">
    <property type="entry name" value="GNAT_dom"/>
</dbReference>
<dbReference type="PROSITE" id="PS51186">
    <property type="entry name" value="GNAT"/>
    <property type="match status" value="1"/>
</dbReference>
<organism evidence="6 7">
    <name type="scientific">Halosaccharopolyspora lacisalsi</name>
    <dbReference type="NCBI Taxonomy" id="1000566"/>
    <lineage>
        <taxon>Bacteria</taxon>
        <taxon>Bacillati</taxon>
        <taxon>Actinomycetota</taxon>
        <taxon>Actinomycetes</taxon>
        <taxon>Pseudonocardiales</taxon>
        <taxon>Pseudonocardiaceae</taxon>
        <taxon>Halosaccharopolyspora</taxon>
    </lineage>
</organism>
<feature type="binding site" evidence="4">
    <location>
        <begin position="92"/>
        <end position="97"/>
    </location>
    <ligand>
        <name>acetyl-CoA</name>
        <dbReference type="ChEBI" id="CHEBI:57288"/>
    </ligand>
</feature>
<dbReference type="PANTHER" id="PTHR37817:SF1">
    <property type="entry name" value="N-ACETYLTRANSFERASE EIS"/>
    <property type="match status" value="1"/>
</dbReference>
<evidence type="ECO:0000256" key="2">
    <source>
        <dbReference type="ARBA" id="ARBA00022679"/>
    </source>
</evidence>
<feature type="binding site" evidence="4">
    <location>
        <begin position="121"/>
        <end position="122"/>
    </location>
    <ligand>
        <name>acetyl-CoA</name>
        <dbReference type="ChEBI" id="CHEBI:57288"/>
    </ligand>
</feature>
<dbReference type="SUPFAM" id="SSF55729">
    <property type="entry name" value="Acyl-CoA N-acyltransferases (Nat)"/>
    <property type="match status" value="1"/>
</dbReference>
<dbReference type="GO" id="GO:0030649">
    <property type="term" value="P:aminoglycoside antibiotic catabolic process"/>
    <property type="evidence" value="ECO:0007669"/>
    <property type="project" value="TreeGrafter"/>
</dbReference>
<dbReference type="HAMAP" id="MF_01812">
    <property type="entry name" value="Eis"/>
    <property type="match status" value="1"/>
</dbReference>
<sequence length="407" mass="44506">MADPTLTAHTLAHDDYDRYFDVFSDALMADRREQLRERFRPVFRPERSHGVFDGTELVGVGGLMAPEITLPGAVSCPLAAVTAVGVRPGHRRRGVLTTLMRAQLDALREAATEPIAALFASEGAIYGRFGYAVGSEEARLALPRGAAFRPTVEVDPRPVREVGRTEALELLRRVHPAVADQRIGWLTRDEGAWHARVLHEETGADGTGALRYAVHPEGYALYRPKSNWTARGPAYEIHVQEVAATTPRAYATLWRHLLDLDLVGEVRWNKAAVDEPVTNLLADPRLAVRDVSDALWVRLVDLDRALRARRYSAPLDVVIEVTDSFCPWNAGRRRLRIDEDGVADVAPSDASAQLAVDTTHLAAAYLGGTSLSALGRAGLVTELGTGALRRTSRAFAAEHAPHCPEGF</sequence>
<gene>
    <name evidence="6" type="ORF">FHX42_002704</name>
</gene>
<comment type="subunit">
    <text evidence="4">Homohexamer; trimer of dimers.</text>
</comment>
<dbReference type="InterPro" id="IPR025559">
    <property type="entry name" value="Eis_dom"/>
</dbReference>
<feature type="domain" description="N-acetyltransferase" evidence="5">
    <location>
        <begin position="6"/>
        <end position="155"/>
    </location>
</feature>
<feature type="binding site" evidence="4">
    <location>
        <begin position="84"/>
        <end position="86"/>
    </location>
    <ligand>
        <name>acetyl-CoA</name>
        <dbReference type="ChEBI" id="CHEBI:57288"/>
    </ligand>
</feature>
<dbReference type="Pfam" id="PF13530">
    <property type="entry name" value="SCP2_2"/>
    <property type="match status" value="1"/>
</dbReference>
<keyword evidence="3 4" id="KW-0012">Acyltransferase</keyword>
<proteinExistence type="inferred from homology"/>
<evidence type="ECO:0000256" key="3">
    <source>
        <dbReference type="ARBA" id="ARBA00023315"/>
    </source>
</evidence>
<dbReference type="EMBL" id="JACGWZ010000003">
    <property type="protein sequence ID" value="MBA8825353.1"/>
    <property type="molecule type" value="Genomic_DNA"/>
</dbReference>
<dbReference type="PANTHER" id="PTHR37817">
    <property type="entry name" value="N-ACETYLTRANSFERASE EIS"/>
    <property type="match status" value="1"/>
</dbReference>
<dbReference type="Pfam" id="PF13527">
    <property type="entry name" value="Acetyltransf_9"/>
    <property type="match status" value="1"/>
</dbReference>
<dbReference type="Gene3D" id="3.30.1050.10">
    <property type="entry name" value="SCP2 sterol-binding domain"/>
    <property type="match status" value="1"/>
</dbReference>
<dbReference type="Gene3D" id="3.40.630.30">
    <property type="match status" value="2"/>
</dbReference>
<evidence type="ECO:0000313" key="6">
    <source>
        <dbReference type="EMBL" id="MBA8825353.1"/>
    </source>
</evidence>
<feature type="active site" description="Proton donor" evidence="4">
    <location>
        <position position="126"/>
    </location>
</feature>